<protein>
    <submittedName>
        <fullName evidence="1">Uncharacterized protein</fullName>
    </submittedName>
</protein>
<keyword evidence="2" id="KW-1185">Reference proteome</keyword>
<sequence>MSTARQHDLGDSLEGDDFGLFEFTCKARESPEMGWILGRLLRPWRTAWAHEPQEHTRIRFEDMAHAQERLDAR</sequence>
<organism evidence="1 2">
    <name type="scientific">Hyalangium rubrum</name>
    <dbReference type="NCBI Taxonomy" id="3103134"/>
    <lineage>
        <taxon>Bacteria</taxon>
        <taxon>Pseudomonadati</taxon>
        <taxon>Myxococcota</taxon>
        <taxon>Myxococcia</taxon>
        <taxon>Myxococcales</taxon>
        <taxon>Cystobacterineae</taxon>
        <taxon>Archangiaceae</taxon>
        <taxon>Hyalangium</taxon>
    </lineage>
</organism>
<dbReference type="EMBL" id="JAXIVS010000008">
    <property type="protein sequence ID" value="MDY7229473.1"/>
    <property type="molecule type" value="Genomic_DNA"/>
</dbReference>
<name>A0ABU5H7P6_9BACT</name>
<evidence type="ECO:0000313" key="1">
    <source>
        <dbReference type="EMBL" id="MDY7229473.1"/>
    </source>
</evidence>
<reference evidence="1 2" key="1">
    <citation type="submission" date="2023-12" db="EMBL/GenBank/DDBJ databases">
        <title>the genome sequence of Hyalangium sp. s54d21.</title>
        <authorList>
            <person name="Zhang X."/>
        </authorList>
    </citation>
    <scope>NUCLEOTIDE SEQUENCE [LARGE SCALE GENOMIC DNA]</scope>
    <source>
        <strain evidence="2">s54d21</strain>
    </source>
</reference>
<dbReference type="Proteomes" id="UP001291309">
    <property type="component" value="Unassembled WGS sequence"/>
</dbReference>
<dbReference type="RefSeq" id="WP_321548371.1">
    <property type="nucleotide sequence ID" value="NZ_JAXIVS010000008.1"/>
</dbReference>
<proteinExistence type="predicted"/>
<accession>A0ABU5H7P6</accession>
<comment type="caution">
    <text evidence="1">The sequence shown here is derived from an EMBL/GenBank/DDBJ whole genome shotgun (WGS) entry which is preliminary data.</text>
</comment>
<gene>
    <name evidence="1" type="ORF">SYV04_23975</name>
</gene>
<evidence type="ECO:0000313" key="2">
    <source>
        <dbReference type="Proteomes" id="UP001291309"/>
    </source>
</evidence>